<reference evidence="1 2" key="1">
    <citation type="journal article" date="2018" name="PLoS ONE">
        <title>The draft genome of Kipferlia bialata reveals reductive genome evolution in fornicate parasites.</title>
        <authorList>
            <person name="Tanifuji G."/>
            <person name="Takabayashi S."/>
            <person name="Kume K."/>
            <person name="Takagi M."/>
            <person name="Nakayama T."/>
            <person name="Kamikawa R."/>
            <person name="Inagaki Y."/>
            <person name="Hashimoto T."/>
        </authorList>
    </citation>
    <scope>NUCLEOTIDE SEQUENCE [LARGE SCALE GENOMIC DNA]</scope>
    <source>
        <strain evidence="1">NY0173</strain>
    </source>
</reference>
<dbReference type="Proteomes" id="UP000265618">
    <property type="component" value="Unassembled WGS sequence"/>
</dbReference>
<evidence type="ECO:0000313" key="1">
    <source>
        <dbReference type="EMBL" id="GCA63576.1"/>
    </source>
</evidence>
<comment type="caution">
    <text evidence="1">The sequence shown here is derived from an EMBL/GenBank/DDBJ whole genome shotgun (WGS) entry which is preliminary data.</text>
</comment>
<proteinExistence type="predicted"/>
<dbReference type="EMBL" id="BDIP01004107">
    <property type="protein sequence ID" value="GCA63576.1"/>
    <property type="molecule type" value="Genomic_DNA"/>
</dbReference>
<accession>A0A391NUB1</accession>
<sequence>MAGDAAASSDVMKDWTQFVRGNEAYRTETASGLLGRLLRALATPGFDMP</sequence>
<protein>
    <submittedName>
        <fullName evidence="1">Uncharacterized protein</fullName>
    </submittedName>
</protein>
<evidence type="ECO:0000313" key="2">
    <source>
        <dbReference type="Proteomes" id="UP000265618"/>
    </source>
</evidence>
<gene>
    <name evidence="1" type="ORF">KIPB_010742</name>
</gene>
<name>A0A391NUB1_9EUKA</name>
<organism evidence="1 2">
    <name type="scientific">Kipferlia bialata</name>
    <dbReference type="NCBI Taxonomy" id="797122"/>
    <lineage>
        <taxon>Eukaryota</taxon>
        <taxon>Metamonada</taxon>
        <taxon>Carpediemonas-like organisms</taxon>
        <taxon>Kipferlia</taxon>
    </lineage>
</organism>
<feature type="non-terminal residue" evidence="1">
    <location>
        <position position="49"/>
    </location>
</feature>
<keyword evidence="2" id="KW-1185">Reference proteome</keyword>
<dbReference type="AlphaFoldDB" id="A0A391NUB1"/>